<dbReference type="PANTHER" id="PTHR11822:SF21">
    <property type="entry name" value="ISOCITRATE DEHYDROGENASE [NADP], MITOCHONDRIAL"/>
    <property type="match status" value="1"/>
</dbReference>
<feature type="binding site" evidence="12">
    <location>
        <position position="273"/>
    </location>
    <ligand>
        <name>Mn(2+)</name>
        <dbReference type="ChEBI" id="CHEBI:29035"/>
    </ligand>
</feature>
<evidence type="ECO:0000259" key="14">
    <source>
        <dbReference type="SMART" id="SM01329"/>
    </source>
</evidence>
<dbReference type="GO" id="GO:0006102">
    <property type="term" value="P:isocitrate metabolic process"/>
    <property type="evidence" value="ECO:0007669"/>
    <property type="project" value="UniProtKB-UniRule"/>
</dbReference>
<feature type="binding site" evidence="11">
    <location>
        <position position="132"/>
    </location>
    <ligand>
        <name>D-threo-isocitrate</name>
        <dbReference type="ChEBI" id="CHEBI:15562"/>
    </ligand>
</feature>
<dbReference type="InterPro" id="IPR004790">
    <property type="entry name" value="Isocitrate_DH_NADP"/>
</dbReference>
<dbReference type="Pfam" id="PF00180">
    <property type="entry name" value="Iso_dh"/>
    <property type="match status" value="1"/>
</dbReference>
<dbReference type="GO" id="GO:0051287">
    <property type="term" value="F:NAD binding"/>
    <property type="evidence" value="ECO:0007669"/>
    <property type="project" value="InterPro"/>
</dbReference>
<evidence type="ECO:0000313" key="16">
    <source>
        <dbReference type="Proteomes" id="UP000823850"/>
    </source>
</evidence>
<proteinExistence type="inferred from homology"/>
<evidence type="ECO:0000313" key="15">
    <source>
        <dbReference type="EMBL" id="HJD38624.1"/>
    </source>
</evidence>
<keyword evidence="3 9" id="KW-0816">Tricarboxylic acid cycle</keyword>
<feature type="binding site" evidence="12">
    <location>
        <position position="250"/>
    </location>
    <ligand>
        <name>Mn(2+)</name>
        <dbReference type="ChEBI" id="CHEBI:29035"/>
    </ligand>
</feature>
<keyword evidence="4 9" id="KW-0479">Metal-binding</keyword>
<comment type="cofactor">
    <cofactor evidence="9 12">
        <name>Mg(2+)</name>
        <dbReference type="ChEBI" id="CHEBI:18420"/>
    </cofactor>
    <cofactor evidence="9 12">
        <name>Mn(2+)</name>
        <dbReference type="ChEBI" id="CHEBI:29035"/>
    </cofactor>
    <text evidence="9 12">Binds 1 Mg(2+) or Mn(2+) ion per subunit.</text>
</comment>
<dbReference type="AlphaFoldDB" id="A0A9D2R774"/>
<feature type="binding site" evidence="13">
    <location>
        <begin position="307"/>
        <end position="312"/>
    </location>
    <ligand>
        <name>NADP(+)</name>
        <dbReference type="ChEBI" id="CHEBI:58349"/>
    </ligand>
</feature>
<feature type="binding site" evidence="11">
    <location>
        <begin position="94"/>
        <end position="100"/>
    </location>
    <ligand>
        <name>D-threo-isocitrate</name>
        <dbReference type="ChEBI" id="CHEBI:15562"/>
    </ligand>
</feature>
<evidence type="ECO:0000256" key="13">
    <source>
        <dbReference type="PIRSR" id="PIRSR000108-4"/>
    </source>
</evidence>
<reference evidence="15" key="2">
    <citation type="submission" date="2021-04" db="EMBL/GenBank/DDBJ databases">
        <authorList>
            <person name="Gilroy R."/>
        </authorList>
    </citation>
    <scope>NUCLEOTIDE SEQUENCE</scope>
    <source>
        <strain evidence="15">ChiW19-6364</strain>
    </source>
</reference>
<feature type="site" description="Critical for catalysis" evidence="10">
    <location>
        <position position="139"/>
    </location>
</feature>
<organism evidence="15 16">
    <name type="scientific">Candidatus Blautia stercoripullorum</name>
    <dbReference type="NCBI Taxonomy" id="2838502"/>
    <lineage>
        <taxon>Bacteria</taxon>
        <taxon>Bacillati</taxon>
        <taxon>Bacillota</taxon>
        <taxon>Clostridia</taxon>
        <taxon>Lachnospirales</taxon>
        <taxon>Lachnospiraceae</taxon>
        <taxon>Blautia</taxon>
    </lineage>
</organism>
<comment type="cofactor">
    <cofactor evidence="1">
        <name>Mn(2+)</name>
        <dbReference type="ChEBI" id="CHEBI:29035"/>
    </cofactor>
</comment>
<accession>A0A9D2R774</accession>
<dbReference type="Gene3D" id="3.40.718.10">
    <property type="entry name" value="Isopropylmalate Dehydrogenase"/>
    <property type="match status" value="1"/>
</dbReference>
<name>A0A9D2R774_9FIRM</name>
<feature type="binding site" evidence="13">
    <location>
        <begin position="75"/>
        <end position="77"/>
    </location>
    <ligand>
        <name>NADP(+)</name>
        <dbReference type="ChEBI" id="CHEBI:58349"/>
    </ligand>
</feature>
<dbReference type="InterPro" id="IPR024084">
    <property type="entry name" value="IsoPropMal-DH-like_dom"/>
</dbReference>
<keyword evidence="6 9" id="KW-0521">NADP</keyword>
<evidence type="ECO:0000256" key="9">
    <source>
        <dbReference type="PIRNR" id="PIRNR000108"/>
    </source>
</evidence>
<dbReference type="GO" id="GO:0004450">
    <property type="term" value="F:isocitrate dehydrogenase (NADP+) activity"/>
    <property type="evidence" value="ECO:0007669"/>
    <property type="project" value="UniProtKB-UniRule"/>
</dbReference>
<dbReference type="EC" id="1.1.1.42" evidence="9"/>
<dbReference type="InterPro" id="IPR019818">
    <property type="entry name" value="IsoCit/isopropylmalate_DH_CS"/>
</dbReference>
<dbReference type="GO" id="GO:0006099">
    <property type="term" value="P:tricarboxylic acid cycle"/>
    <property type="evidence" value="ECO:0007669"/>
    <property type="project" value="UniProtKB-KW"/>
</dbReference>
<dbReference type="SUPFAM" id="SSF53659">
    <property type="entry name" value="Isocitrate/Isopropylmalate dehydrogenase-like"/>
    <property type="match status" value="1"/>
</dbReference>
<feature type="binding site" evidence="11">
    <location>
        <position position="77"/>
    </location>
    <ligand>
        <name>D-threo-isocitrate</name>
        <dbReference type="ChEBI" id="CHEBI:15562"/>
    </ligand>
</feature>
<evidence type="ECO:0000256" key="4">
    <source>
        <dbReference type="ARBA" id="ARBA00022723"/>
    </source>
</evidence>
<reference evidence="15" key="1">
    <citation type="journal article" date="2021" name="PeerJ">
        <title>Extensive microbial diversity within the chicken gut microbiome revealed by metagenomics and culture.</title>
        <authorList>
            <person name="Gilroy R."/>
            <person name="Ravi A."/>
            <person name="Getino M."/>
            <person name="Pursley I."/>
            <person name="Horton D.L."/>
            <person name="Alikhan N.F."/>
            <person name="Baker D."/>
            <person name="Gharbi K."/>
            <person name="Hall N."/>
            <person name="Watson M."/>
            <person name="Adriaenssens E.M."/>
            <person name="Foster-Nyarko E."/>
            <person name="Jarju S."/>
            <person name="Secka A."/>
            <person name="Antonio M."/>
            <person name="Oren A."/>
            <person name="Chaudhuri R.R."/>
            <person name="La Ragione R."/>
            <person name="Hildebrand F."/>
            <person name="Pallen M.J."/>
        </authorList>
    </citation>
    <scope>NUCLEOTIDE SEQUENCE</scope>
    <source>
        <strain evidence="15">ChiW19-6364</strain>
    </source>
</reference>
<evidence type="ECO:0000256" key="2">
    <source>
        <dbReference type="ARBA" id="ARBA00007769"/>
    </source>
</evidence>
<dbReference type="PROSITE" id="PS00470">
    <property type="entry name" value="IDH_IMDH"/>
    <property type="match status" value="1"/>
</dbReference>
<feature type="site" description="Critical for catalysis" evidence="10">
    <location>
        <position position="210"/>
    </location>
</feature>
<comment type="catalytic activity">
    <reaction evidence="9">
        <text>D-threo-isocitrate + NADP(+) = 2-oxoglutarate + CO2 + NADPH</text>
        <dbReference type="Rhea" id="RHEA:19629"/>
        <dbReference type="ChEBI" id="CHEBI:15562"/>
        <dbReference type="ChEBI" id="CHEBI:16526"/>
        <dbReference type="ChEBI" id="CHEBI:16810"/>
        <dbReference type="ChEBI" id="CHEBI:57783"/>
        <dbReference type="ChEBI" id="CHEBI:58349"/>
        <dbReference type="EC" id="1.1.1.42"/>
    </reaction>
</comment>
<feature type="binding site" evidence="13">
    <location>
        <position position="82"/>
    </location>
    <ligand>
        <name>NADP(+)</name>
        <dbReference type="ChEBI" id="CHEBI:58349"/>
    </ligand>
</feature>
<feature type="binding site" evidence="13">
    <location>
        <position position="258"/>
    </location>
    <ligand>
        <name>NADP(+)</name>
        <dbReference type="ChEBI" id="CHEBI:58349"/>
    </ligand>
</feature>
<keyword evidence="5 9" id="KW-0460">Magnesium</keyword>
<evidence type="ECO:0000256" key="11">
    <source>
        <dbReference type="PIRSR" id="PIRSR000108-2"/>
    </source>
</evidence>
<evidence type="ECO:0000256" key="10">
    <source>
        <dbReference type="PIRSR" id="PIRSR000108-1"/>
    </source>
</evidence>
<sequence>MEKIKMTTPLVEMDGDEMTRILWKMIKDELILPFVDLKTEYYDLGLEHRNETNDQVTIDAANATKKYKVAVKCATITPNAARMDEYHLKEMYKSPNGTIRSMLDGTVFRAPIVVKGIEPCVKNWKKPITLARHAYGDVYKNTEMIIPGPGKVELVYTAQDGTETRELVHEFQGPGVAQGMHNLNSSIESFARSCFSYALDTKQDLWFATKDTISKKYDHTFKDIFQEIYDKEYKEKFEDAGITYFYTLIDDAVARVMKAEGGFIWACKNYDGDVMSDMVSSAFGSLAMMTSVLVSPHGYFEYEAAHGTVQRHYYKHLKGEETSTNSVATIFAWTGALRKRGELDGNQALCEFADKLEKATVDVIESGRMTKDLALITSLENPVVLNSQEFIQEIRKELEK</sequence>
<comment type="caution">
    <text evidence="15">The sequence shown here is derived from an EMBL/GenBank/DDBJ whole genome shotgun (WGS) entry which is preliminary data.</text>
</comment>
<dbReference type="NCBIfam" id="NF006156">
    <property type="entry name" value="PRK08299.1"/>
    <property type="match status" value="1"/>
</dbReference>
<dbReference type="PANTHER" id="PTHR11822">
    <property type="entry name" value="NADP-SPECIFIC ISOCITRATE DEHYDROGENASE"/>
    <property type="match status" value="1"/>
</dbReference>
<dbReference type="PIRSF" id="PIRSF000108">
    <property type="entry name" value="IDH_NADP"/>
    <property type="match status" value="1"/>
</dbReference>
<dbReference type="Proteomes" id="UP000823850">
    <property type="component" value="Unassembled WGS sequence"/>
</dbReference>
<evidence type="ECO:0000256" key="3">
    <source>
        <dbReference type="ARBA" id="ARBA00022532"/>
    </source>
</evidence>
<dbReference type="GO" id="GO:0000287">
    <property type="term" value="F:magnesium ion binding"/>
    <property type="evidence" value="ECO:0007669"/>
    <property type="project" value="InterPro"/>
</dbReference>
<gene>
    <name evidence="15" type="ORF">H9913_01225</name>
</gene>
<evidence type="ECO:0000256" key="8">
    <source>
        <dbReference type="ARBA" id="ARBA00023211"/>
    </source>
</evidence>
<feature type="domain" description="Isopropylmalate dehydrogenase-like" evidence="14">
    <location>
        <begin position="9"/>
        <end position="394"/>
    </location>
</feature>
<keyword evidence="7 9" id="KW-0560">Oxidoreductase</keyword>
<evidence type="ECO:0000256" key="5">
    <source>
        <dbReference type="ARBA" id="ARBA00022842"/>
    </source>
</evidence>
<protein>
    <recommendedName>
        <fullName evidence="9">Isocitrate dehydrogenase [NADP]</fullName>
        <ecNumber evidence="9">1.1.1.42</ecNumber>
    </recommendedName>
</protein>
<keyword evidence="8 9" id="KW-0464">Manganese</keyword>
<evidence type="ECO:0000256" key="7">
    <source>
        <dbReference type="ARBA" id="ARBA00023002"/>
    </source>
</evidence>
<evidence type="ECO:0000256" key="12">
    <source>
        <dbReference type="PIRSR" id="PIRSR000108-3"/>
    </source>
</evidence>
<evidence type="ECO:0000256" key="6">
    <source>
        <dbReference type="ARBA" id="ARBA00022857"/>
    </source>
</evidence>
<dbReference type="SMART" id="SM01329">
    <property type="entry name" value="Iso_dh"/>
    <property type="match status" value="1"/>
</dbReference>
<feature type="binding site" evidence="13">
    <location>
        <position position="325"/>
    </location>
    <ligand>
        <name>NADP(+)</name>
        <dbReference type="ChEBI" id="CHEBI:58349"/>
    </ligand>
</feature>
<dbReference type="EMBL" id="DWUX01000018">
    <property type="protein sequence ID" value="HJD38624.1"/>
    <property type="molecule type" value="Genomic_DNA"/>
</dbReference>
<feature type="binding site" evidence="11">
    <location>
        <position position="109"/>
    </location>
    <ligand>
        <name>D-threo-isocitrate</name>
        <dbReference type="ChEBI" id="CHEBI:15562"/>
    </ligand>
</feature>
<evidence type="ECO:0000256" key="1">
    <source>
        <dbReference type="ARBA" id="ARBA00001936"/>
    </source>
</evidence>
<dbReference type="NCBIfam" id="TIGR00127">
    <property type="entry name" value="nadp_idh_euk"/>
    <property type="match status" value="1"/>
</dbReference>
<comment type="similarity">
    <text evidence="2 9">Belongs to the isocitrate and isopropylmalate dehydrogenases family.</text>
</comment>